<proteinExistence type="predicted"/>
<name>A0A1U9K9D4_9BACL</name>
<dbReference type="EMBL" id="CP019699">
    <property type="protein sequence ID" value="AQS56644.1"/>
    <property type="molecule type" value="Genomic_DNA"/>
</dbReference>
<evidence type="ECO:0000313" key="3">
    <source>
        <dbReference type="Proteomes" id="UP000188603"/>
    </source>
</evidence>
<keyword evidence="1" id="KW-1133">Transmembrane helix</keyword>
<reference evidence="2 3" key="1">
    <citation type="journal article" date="2015" name="Int. J. Syst. Evol. Microbiol.">
        <title>Novibacillus thermophilus gen. nov., sp. nov., a Gram-staining-negative and moderately thermophilic member of the family Thermoactinomycetaceae.</title>
        <authorList>
            <person name="Yang G."/>
            <person name="Chen J."/>
            <person name="Zhou S."/>
        </authorList>
    </citation>
    <scope>NUCLEOTIDE SEQUENCE [LARGE SCALE GENOMIC DNA]</scope>
    <source>
        <strain evidence="2 3">SG-1</strain>
    </source>
</reference>
<gene>
    <name evidence="2" type="ORF">B0W44_13660</name>
</gene>
<accession>A0A1U9K9D4</accession>
<dbReference type="AlphaFoldDB" id="A0A1U9K9D4"/>
<protein>
    <submittedName>
        <fullName evidence="2">Uncharacterized protein</fullName>
    </submittedName>
</protein>
<evidence type="ECO:0000256" key="1">
    <source>
        <dbReference type="SAM" id="Phobius"/>
    </source>
</evidence>
<feature type="transmembrane region" description="Helical" evidence="1">
    <location>
        <begin position="7"/>
        <end position="28"/>
    </location>
</feature>
<dbReference type="RefSeq" id="WP_077720505.1">
    <property type="nucleotide sequence ID" value="NZ_CP019699.1"/>
</dbReference>
<feature type="transmembrane region" description="Helical" evidence="1">
    <location>
        <begin position="92"/>
        <end position="120"/>
    </location>
</feature>
<feature type="transmembrane region" description="Helical" evidence="1">
    <location>
        <begin position="40"/>
        <end position="62"/>
    </location>
</feature>
<sequence length="143" mass="17091">MYALYTLVFPFAALILALLASYFFPFPLPEFLTPKDKRLFFMYQFVDYLLSLFLLFFCILLLRRTVKRSLSFLLQLPVPLTKWVRWRHLVPIVLSSAVVVYLLQAMLVHTLIGVGVTIWFEWFSWKRVRLWHDTSVQKKRSKV</sequence>
<dbReference type="STRING" id="1471761.B0W44_13660"/>
<keyword evidence="1" id="KW-0812">Transmembrane</keyword>
<organism evidence="2 3">
    <name type="scientific">Novibacillus thermophilus</name>
    <dbReference type="NCBI Taxonomy" id="1471761"/>
    <lineage>
        <taxon>Bacteria</taxon>
        <taxon>Bacillati</taxon>
        <taxon>Bacillota</taxon>
        <taxon>Bacilli</taxon>
        <taxon>Bacillales</taxon>
        <taxon>Thermoactinomycetaceae</taxon>
        <taxon>Novibacillus</taxon>
    </lineage>
</organism>
<evidence type="ECO:0000313" key="2">
    <source>
        <dbReference type="EMBL" id="AQS56644.1"/>
    </source>
</evidence>
<dbReference type="Proteomes" id="UP000188603">
    <property type="component" value="Chromosome"/>
</dbReference>
<dbReference type="KEGG" id="ntr:B0W44_13660"/>
<keyword evidence="1" id="KW-0472">Membrane</keyword>
<keyword evidence="3" id="KW-1185">Reference proteome</keyword>